<dbReference type="EMBL" id="JAFREL020000005">
    <property type="protein sequence ID" value="MEO1772563.1"/>
    <property type="molecule type" value="Genomic_DNA"/>
</dbReference>
<dbReference type="InterPro" id="IPR036259">
    <property type="entry name" value="MFS_trans_sf"/>
</dbReference>
<name>A0ABV0EYA6_9ENTE</name>
<dbReference type="InterPro" id="IPR020846">
    <property type="entry name" value="MFS_dom"/>
</dbReference>
<keyword evidence="6 7" id="KW-0472">Membrane</keyword>
<feature type="transmembrane region" description="Helical" evidence="7">
    <location>
        <begin position="147"/>
        <end position="165"/>
    </location>
</feature>
<keyword evidence="2" id="KW-0813">Transport</keyword>
<feature type="domain" description="Major facilitator superfamily (MFS) profile" evidence="8">
    <location>
        <begin position="19"/>
        <end position="406"/>
    </location>
</feature>
<evidence type="ECO:0000256" key="4">
    <source>
        <dbReference type="ARBA" id="ARBA00022692"/>
    </source>
</evidence>
<dbReference type="InterPro" id="IPR001958">
    <property type="entry name" value="Tet-R_TetA/multi-R_MdtG-like"/>
</dbReference>
<evidence type="ECO:0000256" key="7">
    <source>
        <dbReference type="SAM" id="Phobius"/>
    </source>
</evidence>
<dbReference type="CDD" id="cd17391">
    <property type="entry name" value="MFS_MdtG_MDR_like"/>
    <property type="match status" value="1"/>
</dbReference>
<comment type="caution">
    <text evidence="9">The sequence shown here is derived from an EMBL/GenBank/DDBJ whole genome shotgun (WGS) entry which is preliminary data.</text>
</comment>
<gene>
    <name evidence="9" type="ORF">JZO67_004545</name>
</gene>
<feature type="transmembrane region" description="Helical" evidence="7">
    <location>
        <begin position="21"/>
        <end position="45"/>
    </location>
</feature>
<sequence length="422" mass="46243">MSEQLKKKLFPTRPTWQKNLIVLWFGTFMAGIGFSLVMPFMSLYIDTLGHYTSQELNLWSGVTFSSTFLVTAIVSPLWGRLADQKGRKLMLLRASLGMAVVIGLMGLVTNVYQLIGLRLLQGIFSGYISNATALVATGTPREKSGQVLGTLATGSVTGTLLGPLVGGTTASIFGYRYTFFITSGILFLVFLLSMFLVHEEFTPVEKKDMIPARQMIRELKYPHLILGMFLTTMIIQASNNSISPIISLYIRQLMHNHGNVTFVSGVIASIPGIATLIAAPRLGRLGDRIGSEKILGIGLLFAIVVYLPMAIVQNVWQLAFLRFLVGISDACLLPAVQTLITKYSPQNAAGRIFSYNQSFQAAGNVVGPMIGSSVSSIFGYRGVFLSTSLLVLINYLSVHRNTKEIAEIETYHSKKNKSIVHK</sequence>
<evidence type="ECO:0000259" key="8">
    <source>
        <dbReference type="PROSITE" id="PS50850"/>
    </source>
</evidence>
<evidence type="ECO:0000313" key="9">
    <source>
        <dbReference type="EMBL" id="MEO1772563.1"/>
    </source>
</evidence>
<comment type="subcellular location">
    <subcellularLocation>
        <location evidence="1">Cell membrane</location>
        <topology evidence="1">Multi-pass membrane protein</topology>
    </subcellularLocation>
</comment>
<evidence type="ECO:0000256" key="6">
    <source>
        <dbReference type="ARBA" id="ARBA00023136"/>
    </source>
</evidence>
<dbReference type="PRINTS" id="PR01035">
    <property type="entry name" value="TCRTETA"/>
</dbReference>
<evidence type="ECO:0000313" key="10">
    <source>
        <dbReference type="Proteomes" id="UP000664357"/>
    </source>
</evidence>
<keyword evidence="3" id="KW-1003">Cell membrane</keyword>
<feature type="transmembrane region" description="Helical" evidence="7">
    <location>
        <begin position="90"/>
        <end position="109"/>
    </location>
</feature>
<evidence type="ECO:0000256" key="5">
    <source>
        <dbReference type="ARBA" id="ARBA00022989"/>
    </source>
</evidence>
<dbReference type="PROSITE" id="PS50850">
    <property type="entry name" value="MFS"/>
    <property type="match status" value="1"/>
</dbReference>
<dbReference type="Proteomes" id="UP000664357">
    <property type="component" value="Unassembled WGS sequence"/>
</dbReference>
<evidence type="ECO:0000256" key="2">
    <source>
        <dbReference type="ARBA" id="ARBA00022448"/>
    </source>
</evidence>
<dbReference type="Pfam" id="PF00083">
    <property type="entry name" value="Sugar_tr"/>
    <property type="match status" value="1"/>
</dbReference>
<dbReference type="PANTHER" id="PTHR43414:SF6">
    <property type="entry name" value="MULTIDRUG RESISTANCE PROTEIN MDTG"/>
    <property type="match status" value="1"/>
</dbReference>
<feature type="transmembrane region" description="Helical" evidence="7">
    <location>
        <begin position="378"/>
        <end position="396"/>
    </location>
</feature>
<feature type="transmembrane region" description="Helical" evidence="7">
    <location>
        <begin position="177"/>
        <end position="198"/>
    </location>
</feature>
<feature type="transmembrane region" description="Helical" evidence="7">
    <location>
        <begin position="57"/>
        <end position="78"/>
    </location>
</feature>
<dbReference type="SUPFAM" id="SSF103473">
    <property type="entry name" value="MFS general substrate transporter"/>
    <property type="match status" value="1"/>
</dbReference>
<reference evidence="9 10" key="1">
    <citation type="submission" date="2024-02" db="EMBL/GenBank/DDBJ databases">
        <title>The Genome Sequence of Enterococcus sp. DIV0159.</title>
        <authorList>
            <person name="Earl A."/>
            <person name="Manson A."/>
            <person name="Gilmore M."/>
            <person name="Sanders J."/>
            <person name="Shea T."/>
            <person name="Howe W."/>
            <person name="Livny J."/>
            <person name="Cuomo C."/>
            <person name="Neafsey D."/>
            <person name="Birren B."/>
        </authorList>
    </citation>
    <scope>NUCLEOTIDE SEQUENCE [LARGE SCALE GENOMIC DNA]</scope>
    <source>
        <strain evidence="9 10">665A</strain>
    </source>
</reference>
<evidence type="ECO:0000256" key="1">
    <source>
        <dbReference type="ARBA" id="ARBA00004651"/>
    </source>
</evidence>
<feature type="transmembrane region" description="Helical" evidence="7">
    <location>
        <begin position="294"/>
        <end position="316"/>
    </location>
</feature>
<protein>
    <submittedName>
        <fullName evidence="9">Multidrug resistance protein</fullName>
    </submittedName>
</protein>
<dbReference type="Pfam" id="PF07690">
    <property type="entry name" value="MFS_1"/>
    <property type="match status" value="1"/>
</dbReference>
<keyword evidence="5 7" id="KW-1133">Transmembrane helix</keyword>
<keyword evidence="10" id="KW-1185">Reference proteome</keyword>
<dbReference type="InterPro" id="IPR011701">
    <property type="entry name" value="MFS"/>
</dbReference>
<keyword evidence="4 7" id="KW-0812">Transmembrane</keyword>
<organism evidence="9 10">
    <name type="scientific">Candidatus Enterococcus ferrettii</name>
    <dbReference type="NCBI Taxonomy" id="2815324"/>
    <lineage>
        <taxon>Bacteria</taxon>
        <taxon>Bacillati</taxon>
        <taxon>Bacillota</taxon>
        <taxon>Bacilli</taxon>
        <taxon>Lactobacillales</taxon>
        <taxon>Enterococcaceae</taxon>
        <taxon>Enterococcus</taxon>
    </lineage>
</organism>
<proteinExistence type="predicted"/>
<dbReference type="PANTHER" id="PTHR43414">
    <property type="entry name" value="MULTIDRUG RESISTANCE PROTEIN MDTG"/>
    <property type="match status" value="1"/>
</dbReference>
<feature type="transmembrane region" description="Helical" evidence="7">
    <location>
        <begin position="258"/>
        <end position="282"/>
    </location>
</feature>
<dbReference type="InterPro" id="IPR005828">
    <property type="entry name" value="MFS_sugar_transport-like"/>
</dbReference>
<accession>A0ABV0EYA6</accession>
<evidence type="ECO:0000256" key="3">
    <source>
        <dbReference type="ARBA" id="ARBA00022475"/>
    </source>
</evidence>
<dbReference type="Gene3D" id="1.20.1250.20">
    <property type="entry name" value="MFS general substrate transporter like domains"/>
    <property type="match status" value="2"/>
</dbReference>